<evidence type="ECO:0000256" key="5">
    <source>
        <dbReference type="ARBA" id="ARBA00022692"/>
    </source>
</evidence>
<dbReference type="InterPro" id="IPR010105">
    <property type="entry name" value="TonB_sidphr_rcpt"/>
</dbReference>
<keyword evidence="10 13" id="KW-0472">Membrane</keyword>
<evidence type="ECO:0000259" key="15">
    <source>
        <dbReference type="Pfam" id="PF07715"/>
    </source>
</evidence>
<keyword evidence="9" id="KW-0798">TonB box</keyword>
<dbReference type="PANTHER" id="PTHR32552:SF68">
    <property type="entry name" value="FERRICHROME OUTER MEMBRANE TRANSPORTER_PHAGE RECEPTOR"/>
    <property type="match status" value="1"/>
</dbReference>
<dbReference type="NCBIfam" id="TIGR01783">
    <property type="entry name" value="TonB-siderophor"/>
    <property type="match status" value="1"/>
</dbReference>
<keyword evidence="8" id="KW-0406">Ion transport</keyword>
<evidence type="ECO:0000313" key="16">
    <source>
        <dbReference type="EMBL" id="TCS84923.1"/>
    </source>
</evidence>
<feature type="signal peptide" evidence="14">
    <location>
        <begin position="1"/>
        <end position="18"/>
    </location>
</feature>
<evidence type="ECO:0000256" key="11">
    <source>
        <dbReference type="ARBA" id="ARBA00023170"/>
    </source>
</evidence>
<evidence type="ECO:0000256" key="3">
    <source>
        <dbReference type="ARBA" id="ARBA00022452"/>
    </source>
</evidence>
<evidence type="ECO:0000256" key="1">
    <source>
        <dbReference type="ARBA" id="ARBA00004571"/>
    </source>
</evidence>
<keyword evidence="12 13" id="KW-0998">Cell outer membrane</keyword>
<dbReference type="PROSITE" id="PS52016">
    <property type="entry name" value="TONB_DEPENDENT_REC_3"/>
    <property type="match status" value="1"/>
</dbReference>
<accession>A0A4R3KLH1</accession>
<dbReference type="InterPro" id="IPR036942">
    <property type="entry name" value="Beta-barrel_TonB_sf"/>
</dbReference>
<evidence type="ECO:0000256" key="9">
    <source>
        <dbReference type="ARBA" id="ARBA00023077"/>
    </source>
</evidence>
<dbReference type="Pfam" id="PF13620">
    <property type="entry name" value="CarboxypepD_reg"/>
    <property type="match status" value="1"/>
</dbReference>
<dbReference type="Gene3D" id="2.60.40.1120">
    <property type="entry name" value="Carboxypeptidase-like, regulatory domain"/>
    <property type="match status" value="1"/>
</dbReference>
<evidence type="ECO:0000256" key="10">
    <source>
        <dbReference type="ARBA" id="ARBA00023136"/>
    </source>
</evidence>
<dbReference type="Pfam" id="PF07715">
    <property type="entry name" value="Plug"/>
    <property type="match status" value="1"/>
</dbReference>
<evidence type="ECO:0000256" key="13">
    <source>
        <dbReference type="PROSITE-ProRule" id="PRU01360"/>
    </source>
</evidence>
<feature type="domain" description="TonB-dependent receptor plug" evidence="15">
    <location>
        <begin position="146"/>
        <end position="245"/>
    </location>
</feature>
<evidence type="ECO:0000256" key="12">
    <source>
        <dbReference type="ARBA" id="ARBA00023237"/>
    </source>
</evidence>
<gene>
    <name evidence="16" type="ORF">EDD80_11615</name>
</gene>
<evidence type="ECO:0000256" key="14">
    <source>
        <dbReference type="SAM" id="SignalP"/>
    </source>
</evidence>
<keyword evidence="5 13" id="KW-0812">Transmembrane</keyword>
<evidence type="ECO:0000256" key="8">
    <source>
        <dbReference type="ARBA" id="ARBA00023065"/>
    </source>
</evidence>
<dbReference type="InterPro" id="IPR039426">
    <property type="entry name" value="TonB-dep_rcpt-like"/>
</dbReference>
<dbReference type="AlphaFoldDB" id="A0A4R3KLH1"/>
<dbReference type="InterPro" id="IPR037066">
    <property type="entry name" value="Plug_dom_sf"/>
</dbReference>
<protein>
    <submittedName>
        <fullName evidence="16">Iron complex outermembrane receptor protein</fullName>
    </submittedName>
</protein>
<keyword evidence="6 14" id="KW-0732">Signal</keyword>
<dbReference type="InterPro" id="IPR010917">
    <property type="entry name" value="TonB_rcpt_CS"/>
</dbReference>
<dbReference type="InterPro" id="IPR008969">
    <property type="entry name" value="CarboxyPept-like_regulatory"/>
</dbReference>
<keyword evidence="3 13" id="KW-1134">Transmembrane beta strand</keyword>
<keyword evidence="17" id="KW-1185">Reference proteome</keyword>
<name>A0A4R3KLH1_9SPHI</name>
<reference evidence="16 17" key="1">
    <citation type="submission" date="2019-03" db="EMBL/GenBank/DDBJ databases">
        <title>Genomic Encyclopedia of Type Strains, Phase IV (KMG-IV): sequencing the most valuable type-strain genomes for metagenomic binning, comparative biology and taxonomic classification.</title>
        <authorList>
            <person name="Goeker M."/>
        </authorList>
    </citation>
    <scope>NUCLEOTIDE SEQUENCE [LARGE SCALE GENOMIC DNA]</scope>
    <source>
        <strain evidence="16 17">DSM 21100</strain>
    </source>
</reference>
<evidence type="ECO:0000256" key="2">
    <source>
        <dbReference type="ARBA" id="ARBA00022448"/>
    </source>
</evidence>
<proteinExistence type="inferred from homology"/>
<evidence type="ECO:0000256" key="4">
    <source>
        <dbReference type="ARBA" id="ARBA00022496"/>
    </source>
</evidence>
<evidence type="ECO:0000256" key="7">
    <source>
        <dbReference type="ARBA" id="ARBA00023004"/>
    </source>
</evidence>
<organism evidence="16 17">
    <name type="scientific">Anseongella ginsenosidimutans</name>
    <dbReference type="NCBI Taxonomy" id="496056"/>
    <lineage>
        <taxon>Bacteria</taxon>
        <taxon>Pseudomonadati</taxon>
        <taxon>Bacteroidota</taxon>
        <taxon>Sphingobacteriia</taxon>
        <taxon>Sphingobacteriales</taxon>
        <taxon>Sphingobacteriaceae</taxon>
        <taxon>Anseongella</taxon>
    </lineage>
</organism>
<dbReference type="GO" id="GO:0015344">
    <property type="term" value="F:siderophore uptake transmembrane transporter activity"/>
    <property type="evidence" value="ECO:0007669"/>
    <property type="project" value="TreeGrafter"/>
</dbReference>
<dbReference type="GO" id="GO:0009279">
    <property type="term" value="C:cell outer membrane"/>
    <property type="evidence" value="ECO:0007669"/>
    <property type="project" value="UniProtKB-SubCell"/>
</dbReference>
<sequence>MKYTLLAFFISVCFMARAQETSPGAAGQALTGNNNAQIRGRIERPDGTAVAGANVLLEGTRHTVFTDADGRYLLENIRPGAYLLKIIALGVPLTEKQVNLQRGEQEEQHFTLKNAAALLDEVIVTADAASYKPGRLSNSLRLNEPLLEVPQNIQVITSAVLADQQIISMSDQLIRNVSGATRVEHWGDLYTNITMRGTQIQAFRNGFNVVNSYWGPLTEDMSFVDHIEFVKGPAGFMLSNGDPSGLYNVVTKKPTGQEKGEVNLTLGSFDLFRATLDLDGRLSNDGKLLYRLNLAGQNKGSHRDFEFNDRYSIAPVISYQIDEDTKVTAEYTLQHAKMTDVGSFYVFDTEGYATLPVGYTQVAPGLEPTRINDHSVFLNLQHRLSPGWNLTVQGAWFSYQHGGTSLWPAAVNPDGTMIRSAGIWDAQSEMTMGQAFLNGELSTGPVKHRILAGIDMGNKNYQADWGQSHPLDTAGGGEFHIHDPYYGVPANGYPEFDRVTSLEARAVTAGGLMDQQYTGIYVQDELGFLDNRIRLTLAGRYTYVSQSAWGDAAETAEHFTPRIGLSVSIDKSTSFYALYDQAFLPQNGLLSGGGEVKPITGNNTELGIKKDWFDSWNTTLTVYRILKKNELTADPNSPPNSGLSIVLGEKTSQGVEFDLRGEITRGLNLVANYAYTDSRVTEVAPGVPDISEDDIVPGFAAHTINGWLSYQIQTGPLKGTGISAGFTNLLDRATDSWSDSDVRLPDYFRLDGGLFWQGEHLKVTANVFNILDEYLYSGSYYSWLNAFYWQTEAPRNFRLSVGYRF</sequence>
<dbReference type="PANTHER" id="PTHR32552">
    <property type="entry name" value="FERRICHROME IRON RECEPTOR-RELATED"/>
    <property type="match status" value="1"/>
</dbReference>
<comment type="subcellular location">
    <subcellularLocation>
        <location evidence="1 13">Cell outer membrane</location>
        <topology evidence="1 13">Multi-pass membrane protein</topology>
    </subcellularLocation>
</comment>
<comment type="similarity">
    <text evidence="13">Belongs to the TonB-dependent receptor family.</text>
</comment>
<dbReference type="CDD" id="cd01347">
    <property type="entry name" value="ligand_gated_channel"/>
    <property type="match status" value="1"/>
</dbReference>
<dbReference type="Gene3D" id="2.170.130.10">
    <property type="entry name" value="TonB-dependent receptor, plug domain"/>
    <property type="match status" value="1"/>
</dbReference>
<dbReference type="GO" id="GO:0015891">
    <property type="term" value="P:siderophore transport"/>
    <property type="evidence" value="ECO:0007669"/>
    <property type="project" value="InterPro"/>
</dbReference>
<dbReference type="RefSeq" id="WP_243699166.1">
    <property type="nucleotide sequence ID" value="NZ_SMAD01000016.1"/>
</dbReference>
<dbReference type="Gene3D" id="2.40.170.20">
    <property type="entry name" value="TonB-dependent receptor, beta-barrel domain"/>
    <property type="match status" value="1"/>
</dbReference>
<keyword evidence="7" id="KW-0408">Iron</keyword>
<dbReference type="SUPFAM" id="SSF49464">
    <property type="entry name" value="Carboxypeptidase regulatory domain-like"/>
    <property type="match status" value="1"/>
</dbReference>
<dbReference type="SUPFAM" id="SSF56935">
    <property type="entry name" value="Porins"/>
    <property type="match status" value="1"/>
</dbReference>
<dbReference type="InterPro" id="IPR012910">
    <property type="entry name" value="Plug_dom"/>
</dbReference>
<keyword evidence="4" id="KW-0410">Iron transport</keyword>
<dbReference type="EMBL" id="SMAD01000016">
    <property type="protein sequence ID" value="TCS84923.1"/>
    <property type="molecule type" value="Genomic_DNA"/>
</dbReference>
<keyword evidence="11 16" id="KW-0675">Receptor</keyword>
<dbReference type="Proteomes" id="UP000295807">
    <property type="component" value="Unassembled WGS sequence"/>
</dbReference>
<evidence type="ECO:0000256" key="6">
    <source>
        <dbReference type="ARBA" id="ARBA00022729"/>
    </source>
</evidence>
<dbReference type="GO" id="GO:0038023">
    <property type="term" value="F:signaling receptor activity"/>
    <property type="evidence" value="ECO:0007669"/>
    <property type="project" value="InterPro"/>
</dbReference>
<evidence type="ECO:0000313" key="17">
    <source>
        <dbReference type="Proteomes" id="UP000295807"/>
    </source>
</evidence>
<comment type="caution">
    <text evidence="16">The sequence shown here is derived from an EMBL/GenBank/DDBJ whole genome shotgun (WGS) entry which is preliminary data.</text>
</comment>
<dbReference type="PROSITE" id="PS01156">
    <property type="entry name" value="TONB_DEPENDENT_REC_2"/>
    <property type="match status" value="1"/>
</dbReference>
<keyword evidence="2 13" id="KW-0813">Transport</keyword>
<feature type="chain" id="PRO_5020526082" evidence="14">
    <location>
        <begin position="19"/>
        <end position="805"/>
    </location>
</feature>